<proteinExistence type="predicted"/>
<keyword evidence="1" id="KW-0732">Signal</keyword>
<name>A0AAF3F9B5_9BILA</name>
<sequence>MSFLKVSLLICLLWQKNDAAKYNEFVLDELNPSFALHGMRLKKLESITVFGCDGCDFLIDYTQRGCTTEQENICKDPIPFTINWNNLDPSDGQQEVIPFQDNSNEFFYAFAFKCSQESELAVTLTGENSNLEFAISFRVLQWVDEGKKVIVLPGSGFPDNPFYVLVRENWVITTVTFPPNLTYDHSPNVALEATKWDQTFASTCQTDEDLKKCATDAKYSIYFGSAPGKKYNERNHLTDLEANLPLNPRTSASTIFAVDNCAFCLKYTINPVVPGLDLASMWSSFYYPWSFDRADLYTDCWTWTILFSATNRLPRPVILELPQLKGGRLQIIGFGWLNDNAGCDIVIFRKTFLAPLDEPLRFSTYCFNIQFCTDYPLGDPDQGYVLLAHILVVKHQ</sequence>
<dbReference type="AlphaFoldDB" id="A0AAF3F9B5"/>
<evidence type="ECO:0000256" key="1">
    <source>
        <dbReference type="SAM" id="SignalP"/>
    </source>
</evidence>
<evidence type="ECO:0000313" key="2">
    <source>
        <dbReference type="Proteomes" id="UP000887575"/>
    </source>
</evidence>
<feature type="signal peptide" evidence="1">
    <location>
        <begin position="1"/>
        <end position="19"/>
    </location>
</feature>
<evidence type="ECO:0000313" key="3">
    <source>
        <dbReference type="WBParaSite" id="MBELARI_LOCUS3504"/>
    </source>
</evidence>
<protein>
    <submittedName>
        <fullName evidence="3">Uncharacterized protein</fullName>
    </submittedName>
</protein>
<reference evidence="3" key="1">
    <citation type="submission" date="2024-02" db="UniProtKB">
        <authorList>
            <consortium name="WormBaseParasite"/>
        </authorList>
    </citation>
    <scope>IDENTIFICATION</scope>
</reference>
<dbReference type="WBParaSite" id="MBELARI_LOCUS3504">
    <property type="protein sequence ID" value="MBELARI_LOCUS3504"/>
    <property type="gene ID" value="MBELARI_LOCUS3504"/>
</dbReference>
<accession>A0AAF3F9B5</accession>
<feature type="chain" id="PRO_5042074268" evidence="1">
    <location>
        <begin position="20"/>
        <end position="396"/>
    </location>
</feature>
<organism evidence="2 3">
    <name type="scientific">Mesorhabditis belari</name>
    <dbReference type="NCBI Taxonomy" id="2138241"/>
    <lineage>
        <taxon>Eukaryota</taxon>
        <taxon>Metazoa</taxon>
        <taxon>Ecdysozoa</taxon>
        <taxon>Nematoda</taxon>
        <taxon>Chromadorea</taxon>
        <taxon>Rhabditida</taxon>
        <taxon>Rhabditina</taxon>
        <taxon>Rhabditomorpha</taxon>
        <taxon>Rhabditoidea</taxon>
        <taxon>Rhabditidae</taxon>
        <taxon>Mesorhabditinae</taxon>
        <taxon>Mesorhabditis</taxon>
    </lineage>
</organism>
<dbReference type="Proteomes" id="UP000887575">
    <property type="component" value="Unassembled WGS sequence"/>
</dbReference>
<keyword evidence="2" id="KW-1185">Reference proteome</keyword>